<keyword evidence="3" id="KW-1185">Reference proteome</keyword>
<feature type="transmembrane region" description="Helical" evidence="1">
    <location>
        <begin position="12"/>
        <end position="29"/>
    </location>
</feature>
<keyword evidence="1" id="KW-0812">Transmembrane</keyword>
<gene>
    <name evidence="2" type="ORF">ABC977_10085</name>
</gene>
<evidence type="ECO:0000313" key="3">
    <source>
        <dbReference type="Proteomes" id="UP001564408"/>
    </source>
</evidence>
<reference evidence="2 3" key="1">
    <citation type="submission" date="2024-05" db="EMBL/GenBank/DDBJ databases">
        <title>Genome Sequence and Characterization of the New Strain Purple Sulfur Bacterium of Genus Thioalkalicoccus.</title>
        <authorList>
            <person name="Bryantseva I.A."/>
            <person name="Kyndt J.A."/>
            <person name="Imhoff J.F."/>
        </authorList>
    </citation>
    <scope>NUCLEOTIDE SEQUENCE [LARGE SCALE GENOMIC DNA]</scope>
    <source>
        <strain evidence="2 3">Um2</strain>
    </source>
</reference>
<protein>
    <submittedName>
        <fullName evidence="2">Symporter small accessory protein</fullName>
    </submittedName>
</protein>
<proteinExistence type="predicted"/>
<dbReference type="RefSeq" id="WP_369667138.1">
    <property type="nucleotide sequence ID" value="NZ_JBDKXB010000011.1"/>
</dbReference>
<keyword evidence="1" id="KW-1133">Transmembrane helix</keyword>
<dbReference type="Proteomes" id="UP001564408">
    <property type="component" value="Unassembled WGS sequence"/>
</dbReference>
<keyword evidence="1" id="KW-0472">Membrane</keyword>
<dbReference type="NCBIfam" id="NF045580">
    <property type="entry name" value="symport_access"/>
    <property type="match status" value="1"/>
</dbReference>
<comment type="caution">
    <text evidence="2">The sequence shown here is derived from an EMBL/GenBank/DDBJ whole genome shotgun (WGS) entry which is preliminary data.</text>
</comment>
<dbReference type="InterPro" id="IPR054615">
    <property type="entry name" value="Symport_access"/>
</dbReference>
<organism evidence="2 3">
    <name type="scientific">Thioalkalicoccus limnaeus</name>
    <dbReference type="NCBI Taxonomy" id="120681"/>
    <lineage>
        <taxon>Bacteria</taxon>
        <taxon>Pseudomonadati</taxon>
        <taxon>Pseudomonadota</taxon>
        <taxon>Gammaproteobacteria</taxon>
        <taxon>Chromatiales</taxon>
        <taxon>Chromatiaceae</taxon>
        <taxon>Thioalkalicoccus</taxon>
    </lineage>
</organism>
<evidence type="ECO:0000313" key="2">
    <source>
        <dbReference type="EMBL" id="MEY6432754.1"/>
    </source>
</evidence>
<sequence length="56" mass="6486">MFGIDDPWVLLAYLGCFVMTAVSLVYGLIRRNAAPDELTVEDRVWALEEKRIEDER</sequence>
<evidence type="ECO:0000256" key="1">
    <source>
        <dbReference type="SAM" id="Phobius"/>
    </source>
</evidence>
<name>A0ABV4BFK5_9GAMM</name>
<accession>A0ABV4BFK5</accession>
<dbReference type="EMBL" id="JBDKXB010000011">
    <property type="protein sequence ID" value="MEY6432754.1"/>
    <property type="molecule type" value="Genomic_DNA"/>
</dbReference>